<evidence type="ECO:0000313" key="1">
    <source>
        <dbReference type="EMBL" id="KAI3724767.1"/>
    </source>
</evidence>
<gene>
    <name evidence="1" type="ORF">L1987_64532</name>
</gene>
<comment type="caution">
    <text evidence="1">The sequence shown here is derived from an EMBL/GenBank/DDBJ whole genome shotgun (WGS) entry which is preliminary data.</text>
</comment>
<evidence type="ECO:0000313" key="2">
    <source>
        <dbReference type="Proteomes" id="UP001056120"/>
    </source>
</evidence>
<dbReference type="Proteomes" id="UP001056120">
    <property type="component" value="Linkage Group LG22"/>
</dbReference>
<reference evidence="2" key="1">
    <citation type="journal article" date="2022" name="Mol. Ecol. Resour.">
        <title>The genomes of chicory, endive, great burdock and yacon provide insights into Asteraceae palaeo-polyploidization history and plant inulin production.</title>
        <authorList>
            <person name="Fan W."/>
            <person name="Wang S."/>
            <person name="Wang H."/>
            <person name="Wang A."/>
            <person name="Jiang F."/>
            <person name="Liu H."/>
            <person name="Zhao H."/>
            <person name="Xu D."/>
            <person name="Zhang Y."/>
        </authorList>
    </citation>
    <scope>NUCLEOTIDE SEQUENCE [LARGE SCALE GENOMIC DNA]</scope>
    <source>
        <strain evidence="2">cv. Yunnan</strain>
    </source>
</reference>
<accession>A0ACB9BRZ4</accession>
<organism evidence="1 2">
    <name type="scientific">Smallanthus sonchifolius</name>
    <dbReference type="NCBI Taxonomy" id="185202"/>
    <lineage>
        <taxon>Eukaryota</taxon>
        <taxon>Viridiplantae</taxon>
        <taxon>Streptophyta</taxon>
        <taxon>Embryophyta</taxon>
        <taxon>Tracheophyta</taxon>
        <taxon>Spermatophyta</taxon>
        <taxon>Magnoliopsida</taxon>
        <taxon>eudicotyledons</taxon>
        <taxon>Gunneridae</taxon>
        <taxon>Pentapetalae</taxon>
        <taxon>asterids</taxon>
        <taxon>campanulids</taxon>
        <taxon>Asterales</taxon>
        <taxon>Asteraceae</taxon>
        <taxon>Asteroideae</taxon>
        <taxon>Heliantheae alliance</taxon>
        <taxon>Millerieae</taxon>
        <taxon>Smallanthus</taxon>
    </lineage>
</organism>
<proteinExistence type="predicted"/>
<reference evidence="1 2" key="2">
    <citation type="journal article" date="2022" name="Mol. Ecol. Resour.">
        <title>The genomes of chicory, endive, great burdock and yacon provide insights into Asteraceae paleo-polyploidization history and plant inulin production.</title>
        <authorList>
            <person name="Fan W."/>
            <person name="Wang S."/>
            <person name="Wang H."/>
            <person name="Wang A."/>
            <person name="Jiang F."/>
            <person name="Liu H."/>
            <person name="Zhao H."/>
            <person name="Xu D."/>
            <person name="Zhang Y."/>
        </authorList>
    </citation>
    <scope>NUCLEOTIDE SEQUENCE [LARGE SCALE GENOMIC DNA]</scope>
    <source>
        <strain evidence="2">cv. Yunnan</strain>
        <tissue evidence="1">Leaves</tissue>
    </source>
</reference>
<name>A0ACB9BRZ4_9ASTR</name>
<keyword evidence="2" id="KW-1185">Reference proteome</keyword>
<protein>
    <submittedName>
        <fullName evidence="1">Uncharacterized protein</fullName>
    </submittedName>
</protein>
<sequence>MDEKQDLRIKTDAYIVNKEQSSIPGSSVFASESVSLLGSAMDKNGESPIACQSNIPPTELPSSAGKSWSAESLASTGKKTGSLAGVVNEAEIFPTPAPLFSSSFKAKVKESMGRGVDIGPADGLGMNSDGPVAPDGGSSFSAECVEPTHMGLRAEHMETNIIEPMQKPIHETEPTRIIMDDTVLDRNPWVVEPIAEPRVKPRVVDPVCVDPQIARTKGKGIMEVGIIKVTKKKKKNNGPKPRVQIPSLHVSKPGPSKPLGRARPKVITRVTVSNPFEALDDVNLIDDGFSKLNATLKKFAMRYVKEKTIPDPDVFKTWSTDLKDMSFGILPSGDNERGEMSDSHYSKGPESFGPASSNLPLELEVVYPPTSHSHSRVTKRSVSYQWKPPLCSHCVSFGHSLHQCKHNPNPAVDVVNSTTSGNPPQNGNILGSDVPITPSSTPNASVSSVGEDGFTMVSRHKKRAPFKLQSKKPKPVRVKMPPQQSGHGGIRSSFDPNSVGDSQKGGTPVVKQHVTHGEGIKEPIVATSAPKKVTSGFNYSRAVQGGLGSKGQQGELTNRVAKSTATSVSTNKPARLASRAGPSKHPSEVNYASANRFSVLDIPSSIKFSKLVEVQDGLYPPDTGVADSMDLEVNTLNKNGMADYLSIGNYGISDNQKQVILNCLSDFNYVQAEAVEQWSQGEWDFFADKCMEMGLDPENSIIYPDEDTIIDDVEDCDGFESAHTVAHLKKLGSYADPVVSKAPIRK</sequence>
<dbReference type="EMBL" id="CM042039">
    <property type="protein sequence ID" value="KAI3724767.1"/>
    <property type="molecule type" value="Genomic_DNA"/>
</dbReference>